<sequence length="639" mass="72203">MIIKTNKNSLFFSLRLLGLYLLLLVPYSHAETVSDDALSNEQIFNALDSGAIGDVATIDQYLAQLKNSITVDDLQDYLRLQRAICWNSFDIEKREKISEAIEFANLKLTSDIVANSPITVTDLKLCRAFMYQMAGDVNLAIKEYDQIIAESYLLESPRLIADSRSLRGALYSFQGNFAQALEDLITAQNLYESLNLEHWALYNLSDLATSYRRFGDPQTAIKYYNKLIDKFISTNDTDSANGMKTEIGFALEELGEDEAALAMHLESYLYWKKSIGLKGSAHTAINVAGALIKLGRIKEAGQYLNDAEQFIDPSLGASYSFMRLYQAQVAVEQGQFDTSLAFLDAAKQAFIHIKNARGLEWLYQIESDIYANQQDWQQAFNALKSYIANHKQLDNTQQTTRTTEMRTRFNTEQIERENQQLIELQKIKENELYILKQNKYLQMLVIILGCIIMVILSIFTYKQSQKSKLLSILALTDHLTQLPNRRYTYSKGDGYFKSKDSNEQPLSLILFDADHFKKVNDQYGHDIGDKVLIALANISNGLMRKQDLVGRVGGEEFLVILPGTTAEQALNIAQRLVTTIESGGFEDIYPNFKLTISAGVATYIADKDFNMLLKRADKALYQAKSAGRNCAILSTENAR</sequence>
<evidence type="ECO:0000256" key="1">
    <source>
        <dbReference type="ARBA" id="ARBA00001946"/>
    </source>
</evidence>
<dbReference type="SUPFAM" id="SSF55073">
    <property type="entry name" value="Nucleotide cyclase"/>
    <property type="match status" value="1"/>
</dbReference>
<comment type="catalytic activity">
    <reaction evidence="3">
        <text>2 GTP = 3',3'-c-di-GMP + 2 diphosphate</text>
        <dbReference type="Rhea" id="RHEA:24898"/>
        <dbReference type="ChEBI" id="CHEBI:33019"/>
        <dbReference type="ChEBI" id="CHEBI:37565"/>
        <dbReference type="ChEBI" id="CHEBI:58805"/>
        <dbReference type="EC" id="2.7.7.65"/>
    </reaction>
</comment>
<dbReference type="AlphaFoldDB" id="A0A1E5IV33"/>
<dbReference type="EC" id="2.7.7.65" evidence="2"/>
<dbReference type="GO" id="GO:0005886">
    <property type="term" value="C:plasma membrane"/>
    <property type="evidence" value="ECO:0007669"/>
    <property type="project" value="TreeGrafter"/>
</dbReference>
<dbReference type="SMART" id="SM00267">
    <property type="entry name" value="GGDEF"/>
    <property type="match status" value="1"/>
</dbReference>
<dbReference type="InterPro" id="IPR000160">
    <property type="entry name" value="GGDEF_dom"/>
</dbReference>
<dbReference type="InterPro" id="IPR011990">
    <property type="entry name" value="TPR-like_helical_dom_sf"/>
</dbReference>
<accession>A0A1E5IV33</accession>
<dbReference type="RefSeq" id="WP_069670854.1">
    <property type="nucleotide sequence ID" value="NZ_MCBT01000022.1"/>
</dbReference>
<organism evidence="7 8">
    <name type="scientific">Shewanella colwelliana</name>
    <name type="common">Alteromonas colwelliana</name>
    <dbReference type="NCBI Taxonomy" id="23"/>
    <lineage>
        <taxon>Bacteria</taxon>
        <taxon>Pseudomonadati</taxon>
        <taxon>Pseudomonadota</taxon>
        <taxon>Gammaproteobacteria</taxon>
        <taxon>Alteromonadales</taxon>
        <taxon>Shewanellaceae</taxon>
        <taxon>Shewanella</taxon>
    </lineage>
</organism>
<evidence type="ECO:0000256" key="4">
    <source>
        <dbReference type="SAM" id="Phobius"/>
    </source>
</evidence>
<dbReference type="EMBL" id="MCBT01000022">
    <property type="protein sequence ID" value="OEG74385.1"/>
    <property type="molecule type" value="Genomic_DNA"/>
</dbReference>
<dbReference type="NCBIfam" id="TIGR00254">
    <property type="entry name" value="GGDEF"/>
    <property type="match status" value="1"/>
</dbReference>
<dbReference type="PANTHER" id="PTHR45138:SF9">
    <property type="entry name" value="DIGUANYLATE CYCLASE DGCM-RELATED"/>
    <property type="match status" value="1"/>
</dbReference>
<keyword evidence="4" id="KW-1133">Transmembrane helix</keyword>
<proteinExistence type="predicted"/>
<evidence type="ECO:0000256" key="5">
    <source>
        <dbReference type="SAM" id="SignalP"/>
    </source>
</evidence>
<dbReference type="InterPro" id="IPR050469">
    <property type="entry name" value="Diguanylate_Cyclase"/>
</dbReference>
<protein>
    <recommendedName>
        <fullName evidence="2">diguanylate cyclase</fullName>
        <ecNumber evidence="2">2.7.7.65</ecNumber>
    </recommendedName>
</protein>
<dbReference type="OrthoDB" id="6191081at2"/>
<evidence type="ECO:0000256" key="3">
    <source>
        <dbReference type="ARBA" id="ARBA00034247"/>
    </source>
</evidence>
<gene>
    <name evidence="7" type="ORF">BEL05_05955</name>
</gene>
<evidence type="ECO:0000313" key="8">
    <source>
        <dbReference type="Proteomes" id="UP000095230"/>
    </source>
</evidence>
<dbReference type="FunFam" id="3.30.70.270:FF:000001">
    <property type="entry name" value="Diguanylate cyclase domain protein"/>
    <property type="match status" value="1"/>
</dbReference>
<feature type="transmembrane region" description="Helical" evidence="4">
    <location>
        <begin position="440"/>
        <end position="461"/>
    </location>
</feature>
<feature type="domain" description="GGDEF" evidence="6">
    <location>
        <begin position="504"/>
        <end position="636"/>
    </location>
</feature>
<dbReference type="STRING" id="23.BEL05_05955"/>
<dbReference type="InterPro" id="IPR029787">
    <property type="entry name" value="Nucleotide_cyclase"/>
</dbReference>
<dbReference type="Pfam" id="PF13424">
    <property type="entry name" value="TPR_12"/>
    <property type="match status" value="1"/>
</dbReference>
<keyword evidence="5" id="KW-0732">Signal</keyword>
<dbReference type="Pfam" id="PF00990">
    <property type="entry name" value="GGDEF"/>
    <property type="match status" value="1"/>
</dbReference>
<dbReference type="SUPFAM" id="SSF48452">
    <property type="entry name" value="TPR-like"/>
    <property type="match status" value="2"/>
</dbReference>
<dbReference type="InterPro" id="IPR043128">
    <property type="entry name" value="Rev_trsase/Diguanyl_cyclase"/>
</dbReference>
<feature type="chain" id="PRO_5009179223" description="diguanylate cyclase" evidence="5">
    <location>
        <begin position="31"/>
        <end position="639"/>
    </location>
</feature>
<dbReference type="GO" id="GO:0052621">
    <property type="term" value="F:diguanylate cyclase activity"/>
    <property type="evidence" value="ECO:0007669"/>
    <property type="project" value="UniProtKB-EC"/>
</dbReference>
<evidence type="ECO:0000256" key="2">
    <source>
        <dbReference type="ARBA" id="ARBA00012528"/>
    </source>
</evidence>
<dbReference type="CDD" id="cd01949">
    <property type="entry name" value="GGDEF"/>
    <property type="match status" value="1"/>
</dbReference>
<dbReference type="PANTHER" id="PTHR45138">
    <property type="entry name" value="REGULATORY COMPONENTS OF SENSORY TRANSDUCTION SYSTEM"/>
    <property type="match status" value="1"/>
</dbReference>
<feature type="signal peptide" evidence="5">
    <location>
        <begin position="1"/>
        <end position="30"/>
    </location>
</feature>
<name>A0A1E5IV33_SHECO</name>
<dbReference type="GO" id="GO:0043709">
    <property type="term" value="P:cell adhesion involved in single-species biofilm formation"/>
    <property type="evidence" value="ECO:0007669"/>
    <property type="project" value="TreeGrafter"/>
</dbReference>
<comment type="caution">
    <text evidence="7">The sequence shown here is derived from an EMBL/GenBank/DDBJ whole genome shotgun (WGS) entry which is preliminary data.</text>
</comment>
<dbReference type="Gene3D" id="3.30.70.270">
    <property type="match status" value="1"/>
</dbReference>
<evidence type="ECO:0000313" key="7">
    <source>
        <dbReference type="EMBL" id="OEG74385.1"/>
    </source>
</evidence>
<comment type="cofactor">
    <cofactor evidence="1">
        <name>Mg(2+)</name>
        <dbReference type="ChEBI" id="CHEBI:18420"/>
    </cofactor>
</comment>
<dbReference type="GO" id="GO:1902201">
    <property type="term" value="P:negative regulation of bacterial-type flagellum-dependent cell motility"/>
    <property type="evidence" value="ECO:0007669"/>
    <property type="project" value="TreeGrafter"/>
</dbReference>
<reference evidence="7 8" key="1">
    <citation type="submission" date="2016-07" db="EMBL/GenBank/DDBJ databases">
        <title>Whole-genome of two Shewanella species isolated from a digestive organ of sea cucumber Apostichopus japonicus Selenka 1867.</title>
        <authorList>
            <person name="Hong H.-H."/>
            <person name="Choi H."/>
            <person name="Cheon S."/>
            <person name="Oh J.-S."/>
            <person name="Lee H.-G."/>
            <person name="Park C."/>
        </authorList>
    </citation>
    <scope>NUCLEOTIDE SEQUENCE [LARGE SCALE GENOMIC DNA]</scope>
    <source>
        <strain evidence="7 8">CSB03KR</strain>
    </source>
</reference>
<keyword evidence="4" id="KW-0472">Membrane</keyword>
<dbReference type="Proteomes" id="UP000095230">
    <property type="component" value="Unassembled WGS sequence"/>
</dbReference>
<dbReference type="PROSITE" id="PS50887">
    <property type="entry name" value="GGDEF"/>
    <property type="match status" value="1"/>
</dbReference>
<dbReference type="Gene3D" id="1.25.40.10">
    <property type="entry name" value="Tetratricopeptide repeat domain"/>
    <property type="match status" value="2"/>
</dbReference>
<keyword evidence="4" id="KW-0812">Transmembrane</keyword>
<evidence type="ECO:0000259" key="6">
    <source>
        <dbReference type="PROSITE" id="PS50887"/>
    </source>
</evidence>